<accession>A0ABS3A507</accession>
<feature type="signal peptide" evidence="2">
    <location>
        <begin position="1"/>
        <end position="19"/>
    </location>
</feature>
<keyword evidence="4" id="KW-1185">Reference proteome</keyword>
<evidence type="ECO:0000313" key="3">
    <source>
        <dbReference type="EMBL" id="MBN3579557.1"/>
    </source>
</evidence>
<evidence type="ECO:0000256" key="1">
    <source>
        <dbReference type="SAM" id="MobiDB-lite"/>
    </source>
</evidence>
<dbReference type="Gene3D" id="2.60.40.10">
    <property type="entry name" value="Immunoglobulins"/>
    <property type="match status" value="1"/>
</dbReference>
<feature type="region of interest" description="Disordered" evidence="1">
    <location>
        <begin position="24"/>
        <end position="44"/>
    </location>
</feature>
<name>A0ABS3A507_9VIBR</name>
<gene>
    <name evidence="3" type="ORF">JYA62_18010</name>
</gene>
<dbReference type="EMBL" id="JAFHLB010000026">
    <property type="protein sequence ID" value="MBN3579557.1"/>
    <property type="molecule type" value="Genomic_DNA"/>
</dbReference>
<sequence length="400" mass="43251">MKMKYIWVLLLSLFLSACGGDDGDGGSDSGETTQPSSSASTLTYRSSNQGRALINVNGLRETTLTIENNGSEQLDLTVETSGLAVGFSVTDNQCHGVELAASQTCQMTVQYLRDENSQGSITVSGVAQSDGRRTVLDLPVFGIKDPLDANTDQYIGHINTSDFCNAISLSLMGCDLYKLGEVTSPASGSWHSGAGSYTFAFNGPLIQTYYPDSFLFMTPLVAQRSCSAGEFYYVAQYGFTTSGTINTSSNQDNVFIKYHPLMSDGITNGVTGHTVNFSGRLSLTTNQNNQFEGNIAQSAHDSVWSGPSNVPALQQLLNTNTNAYVSSSYTDTNSGRTIYAVNSLLNRDYLRALLEYLQLNPDPHEIDTPSDAPSLQDPVFQASVLQYRQMVAQHCQTGFN</sequence>
<dbReference type="Proteomes" id="UP000779070">
    <property type="component" value="Unassembled WGS sequence"/>
</dbReference>
<evidence type="ECO:0008006" key="5">
    <source>
        <dbReference type="Google" id="ProtNLM"/>
    </source>
</evidence>
<comment type="caution">
    <text evidence="3">The sequence shown here is derived from an EMBL/GenBank/DDBJ whole genome shotgun (WGS) entry which is preliminary data.</text>
</comment>
<evidence type="ECO:0000313" key="4">
    <source>
        <dbReference type="Proteomes" id="UP000779070"/>
    </source>
</evidence>
<organism evidence="3 4">
    <name type="scientific">Vibrio neptunius</name>
    <dbReference type="NCBI Taxonomy" id="170651"/>
    <lineage>
        <taxon>Bacteria</taxon>
        <taxon>Pseudomonadati</taxon>
        <taxon>Pseudomonadota</taxon>
        <taxon>Gammaproteobacteria</taxon>
        <taxon>Vibrionales</taxon>
        <taxon>Vibrionaceae</taxon>
        <taxon>Vibrio</taxon>
    </lineage>
</organism>
<evidence type="ECO:0000256" key="2">
    <source>
        <dbReference type="SAM" id="SignalP"/>
    </source>
</evidence>
<reference evidence="3 4" key="1">
    <citation type="submission" date="2021-02" db="EMBL/GenBank/DDBJ databases">
        <title>Draft Genome Sequences of 5 Vibrio neptunius Strains Isolated From of Bivalve Hatcheries.</title>
        <authorList>
            <person name="Galvis F."/>
            <person name="Barja J.L."/>
            <person name="Lemos M.L."/>
            <person name="Balado M."/>
        </authorList>
    </citation>
    <scope>NUCLEOTIDE SEQUENCE [LARGE SCALE GENOMIC DNA]</scope>
    <source>
        <strain evidence="3 4">PP-145.98</strain>
    </source>
</reference>
<feature type="chain" id="PRO_5046267841" description="Lipoprotein" evidence="2">
    <location>
        <begin position="20"/>
        <end position="400"/>
    </location>
</feature>
<dbReference type="PROSITE" id="PS51257">
    <property type="entry name" value="PROKAR_LIPOPROTEIN"/>
    <property type="match status" value="1"/>
</dbReference>
<dbReference type="InterPro" id="IPR013783">
    <property type="entry name" value="Ig-like_fold"/>
</dbReference>
<protein>
    <recommendedName>
        <fullName evidence="5">Lipoprotein</fullName>
    </recommendedName>
</protein>
<dbReference type="RefSeq" id="WP_206371450.1">
    <property type="nucleotide sequence ID" value="NZ_CAWPTM010000095.1"/>
</dbReference>
<proteinExistence type="predicted"/>
<keyword evidence="2" id="KW-0732">Signal</keyword>